<sequence length="274" mass="29983">MLAATAFADHETHSYGVANFGGTNECGSSGQTHPVHTDTSQAFDDAFDALQSAGLWDSSLMRDNQLARGSYWEDPGKQPATGDDLRSNYGIDEADVIYIHTHGGHSINGTPRTWLKMGNASYDCSAHTNGDMFFDEDLDIAVIKACQSGNYEVWQAGGYRQQFSNSSSQFRMWNAFHGNSSCGNHVTRYVDRYASNSTYNGVGENWIDEAYDRDLGSNNDDCPTSIVLGSSSSNRDSMFEWGGWRDRKNTGSRTGSSIYYIGGCDPSSGITLPN</sequence>
<keyword evidence="2" id="KW-1185">Reference proteome</keyword>
<dbReference type="Proteomes" id="UP000001880">
    <property type="component" value="Chromosome"/>
</dbReference>
<dbReference type="RefSeq" id="WP_012826746.1">
    <property type="nucleotide sequence ID" value="NC_013440.1"/>
</dbReference>
<dbReference type="EMBL" id="CP001804">
    <property type="protein sequence ID" value="ACY14137.1"/>
    <property type="molecule type" value="Genomic_DNA"/>
</dbReference>
<evidence type="ECO:0000313" key="1">
    <source>
        <dbReference type="EMBL" id="ACY14137.1"/>
    </source>
</evidence>
<reference evidence="1 2" key="1">
    <citation type="journal article" date="2010" name="Stand. Genomic Sci.">
        <title>Complete genome sequence of Haliangium ochraceum type strain (SMP-2).</title>
        <authorList>
            <consortium name="US DOE Joint Genome Institute (JGI-PGF)"/>
            <person name="Ivanova N."/>
            <person name="Daum C."/>
            <person name="Lang E."/>
            <person name="Abt B."/>
            <person name="Kopitz M."/>
            <person name="Saunders E."/>
            <person name="Lapidus A."/>
            <person name="Lucas S."/>
            <person name="Glavina Del Rio T."/>
            <person name="Nolan M."/>
            <person name="Tice H."/>
            <person name="Copeland A."/>
            <person name="Cheng J.F."/>
            <person name="Chen F."/>
            <person name="Bruce D."/>
            <person name="Goodwin L."/>
            <person name="Pitluck S."/>
            <person name="Mavromatis K."/>
            <person name="Pati A."/>
            <person name="Mikhailova N."/>
            <person name="Chen A."/>
            <person name="Palaniappan K."/>
            <person name="Land M."/>
            <person name="Hauser L."/>
            <person name="Chang Y.J."/>
            <person name="Jeffries C.D."/>
            <person name="Detter J.C."/>
            <person name="Brettin T."/>
            <person name="Rohde M."/>
            <person name="Goker M."/>
            <person name="Bristow J."/>
            <person name="Markowitz V."/>
            <person name="Eisen J.A."/>
            <person name="Hugenholtz P."/>
            <person name="Kyrpides N.C."/>
            <person name="Klenk H.P."/>
        </authorList>
    </citation>
    <scope>NUCLEOTIDE SEQUENCE [LARGE SCALE GENOMIC DNA]</scope>
    <source>
        <strain evidence="2">DSM 14365 / CIP 107738 / JCM 11303 / AJ 13395 / SMP-2</strain>
    </source>
</reference>
<gene>
    <name evidence="1" type="ordered locus">Hoch_1587</name>
</gene>
<dbReference type="OrthoDB" id="5495902at2"/>
<accession>D0LW03</accession>
<dbReference type="KEGG" id="hoh:Hoch_1587"/>
<organism evidence="1 2">
    <name type="scientific">Haliangium ochraceum (strain DSM 14365 / JCM 11303 / SMP-2)</name>
    <dbReference type="NCBI Taxonomy" id="502025"/>
    <lineage>
        <taxon>Bacteria</taxon>
        <taxon>Pseudomonadati</taxon>
        <taxon>Myxococcota</taxon>
        <taxon>Polyangia</taxon>
        <taxon>Haliangiales</taxon>
        <taxon>Kofleriaceae</taxon>
        <taxon>Haliangium</taxon>
    </lineage>
</organism>
<dbReference type="STRING" id="502025.Hoch_1587"/>
<proteinExistence type="predicted"/>
<dbReference type="HOGENOM" id="CLU_1014773_0_0_7"/>
<evidence type="ECO:0000313" key="2">
    <source>
        <dbReference type="Proteomes" id="UP000001880"/>
    </source>
</evidence>
<name>D0LW03_HALO1</name>
<protein>
    <submittedName>
        <fullName evidence="1">Uncharacterized protein</fullName>
    </submittedName>
</protein>
<dbReference type="eggNOG" id="ENOG5030SJS">
    <property type="taxonomic scope" value="Bacteria"/>
</dbReference>
<dbReference type="AlphaFoldDB" id="D0LW03"/>